<dbReference type="RefSeq" id="XP_009176249.1">
    <property type="nucleotide sequence ID" value="XM_009177985.1"/>
</dbReference>
<accession>A0A074Z9T5</accession>
<gene>
    <name evidence="1" type="ORF">T265_11354</name>
</gene>
<dbReference type="GeneID" id="20325522"/>
<dbReference type="CTD" id="20325522"/>
<dbReference type="Proteomes" id="UP000054324">
    <property type="component" value="Unassembled WGS sequence"/>
</dbReference>
<dbReference type="OrthoDB" id="775260at2759"/>
<organism evidence="1 2">
    <name type="scientific">Opisthorchis viverrini</name>
    <name type="common">Southeast Asian liver fluke</name>
    <dbReference type="NCBI Taxonomy" id="6198"/>
    <lineage>
        <taxon>Eukaryota</taxon>
        <taxon>Metazoa</taxon>
        <taxon>Spiralia</taxon>
        <taxon>Lophotrochozoa</taxon>
        <taxon>Platyhelminthes</taxon>
        <taxon>Trematoda</taxon>
        <taxon>Digenea</taxon>
        <taxon>Opisthorchiida</taxon>
        <taxon>Opisthorchiata</taxon>
        <taxon>Opisthorchiidae</taxon>
        <taxon>Opisthorchis</taxon>
    </lineage>
</organism>
<reference evidence="1 2" key="1">
    <citation type="submission" date="2013-11" db="EMBL/GenBank/DDBJ databases">
        <title>Opisthorchis viverrini - life in the bile duct.</title>
        <authorList>
            <person name="Young N.D."/>
            <person name="Nagarajan N."/>
            <person name="Lin S.J."/>
            <person name="Korhonen P.K."/>
            <person name="Jex A.R."/>
            <person name="Hall R.S."/>
            <person name="Safavi-Hemami H."/>
            <person name="Kaewkong W."/>
            <person name="Bertrand D."/>
            <person name="Gao S."/>
            <person name="Seet Q."/>
            <person name="Wongkham S."/>
            <person name="Teh B.T."/>
            <person name="Wongkham C."/>
            <person name="Intapan P.M."/>
            <person name="Maleewong W."/>
            <person name="Yang X."/>
            <person name="Hu M."/>
            <person name="Wang Z."/>
            <person name="Hofmann A."/>
            <person name="Sternberg P.W."/>
            <person name="Tan P."/>
            <person name="Wang J."/>
            <person name="Gasser R.B."/>
        </authorList>
    </citation>
    <scope>NUCLEOTIDE SEQUENCE [LARGE SCALE GENOMIC DNA]</scope>
</reference>
<name>A0A074Z9T5_OPIVI</name>
<dbReference type="EMBL" id="KL597106">
    <property type="protein sequence ID" value="KER20005.1"/>
    <property type="molecule type" value="Genomic_DNA"/>
</dbReference>
<proteinExistence type="predicted"/>
<dbReference type="AlphaFoldDB" id="A0A074Z9T5"/>
<dbReference type="KEGG" id="ovi:T265_11354"/>
<keyword evidence="2" id="KW-1185">Reference proteome</keyword>
<evidence type="ECO:0000313" key="1">
    <source>
        <dbReference type="EMBL" id="KER20005.1"/>
    </source>
</evidence>
<evidence type="ECO:0000313" key="2">
    <source>
        <dbReference type="Proteomes" id="UP000054324"/>
    </source>
</evidence>
<protein>
    <submittedName>
        <fullName evidence="1">Uncharacterized protein</fullName>
    </submittedName>
</protein>
<sequence length="223" mass="24002">MVDIHIRLDMVYPETHGCRVHQLAGERWLNGEITNLTEEHGSNPTPAFHLPPSRRGQLGSILAHVLPSGEVTARHQKAGERWLNGEITNLTEEHGSNPTPAFHLPPSRRGQLGSILAHVLPSGELLHFCQLSPCKNNVNSSAASPLRLLTATSPEGCTRAGIVPSFPSLDRGSIEQSLGSNHGPSGRNCGQLVLLSADDLKSWSSNASAPQMDVDAAKQWSLD</sequence>